<dbReference type="AlphaFoldDB" id="A0A402A029"/>
<dbReference type="PANTHER" id="PTHR42847">
    <property type="entry name" value="ALKANESULFONATE MONOOXYGENASE"/>
    <property type="match status" value="1"/>
</dbReference>
<keyword evidence="7" id="KW-1185">Reference proteome</keyword>
<gene>
    <name evidence="6" type="ORF">KTT_23140</name>
</gene>
<dbReference type="InterPro" id="IPR036661">
    <property type="entry name" value="Luciferase-like_sf"/>
</dbReference>
<dbReference type="InterPro" id="IPR011251">
    <property type="entry name" value="Luciferase-like_dom"/>
</dbReference>
<dbReference type="Gene3D" id="3.20.20.30">
    <property type="entry name" value="Luciferase-like domain"/>
    <property type="match status" value="1"/>
</dbReference>
<keyword evidence="3" id="KW-0560">Oxidoreductase</keyword>
<dbReference type="Proteomes" id="UP000287352">
    <property type="component" value="Unassembled WGS sequence"/>
</dbReference>
<evidence type="ECO:0000313" key="6">
    <source>
        <dbReference type="EMBL" id="GCE12455.1"/>
    </source>
</evidence>
<dbReference type="RefSeq" id="WP_126580074.1">
    <property type="nucleotide sequence ID" value="NZ_BIFR01000001.1"/>
</dbReference>
<reference evidence="7" key="1">
    <citation type="submission" date="2018-12" db="EMBL/GenBank/DDBJ databases">
        <title>Tengunoibacter tsumagoiensis gen. nov., sp. nov., Dictyobacter kobayashii sp. nov., D. alpinus sp. nov., and D. joshuensis sp. nov. and description of Dictyobacteraceae fam. nov. within the order Ktedonobacterales isolated from Tengu-no-mugimeshi.</title>
        <authorList>
            <person name="Wang C.M."/>
            <person name="Zheng Y."/>
            <person name="Sakai Y."/>
            <person name="Toyoda A."/>
            <person name="Minakuchi Y."/>
            <person name="Abe K."/>
            <person name="Yokota A."/>
            <person name="Yabe S."/>
        </authorList>
    </citation>
    <scope>NUCLEOTIDE SEQUENCE [LARGE SCALE GENOMIC DNA]</scope>
    <source>
        <strain evidence="7">Uno3</strain>
    </source>
</reference>
<dbReference type="GO" id="GO:0008726">
    <property type="term" value="F:alkanesulfonate monooxygenase activity"/>
    <property type="evidence" value="ECO:0007669"/>
    <property type="project" value="TreeGrafter"/>
</dbReference>
<proteinExistence type="predicted"/>
<sequence length="305" mass="34399">MTQIQFGLVVPGDALEKSRRLRYMEDVNRLLNSVKGSYHSAWFIDHLQFEDSDVLEGWTALTYLCALHPELQWGNSVLCQSFRNPTLVAKMGATLQFLSGGRFILGIGAGWHEPEYLAYGYNFPAASRRVEELDEALHIIKALWTKGRVTFEGKHYHVTGAWCEPKPNPIPPIMVGAFKPKMLRVAARHADWWNVSSTGIEDYRMYLAEFERACQEVGRDPATVRRSWCGGCACAPTEQEVAQIAHERLQPGEDFVGTPEQLLGQMQPFVELGVDYFMLDCGGFPDLTTVKMLVNEVLPALRCRS</sequence>
<dbReference type="SUPFAM" id="SSF51679">
    <property type="entry name" value="Bacterial luciferase-like"/>
    <property type="match status" value="1"/>
</dbReference>
<evidence type="ECO:0000313" key="7">
    <source>
        <dbReference type="Proteomes" id="UP000287352"/>
    </source>
</evidence>
<accession>A0A402A029</accession>
<keyword evidence="1" id="KW-0285">Flavoprotein</keyword>
<dbReference type="GO" id="GO:0046306">
    <property type="term" value="P:alkanesulfonate catabolic process"/>
    <property type="evidence" value="ECO:0007669"/>
    <property type="project" value="TreeGrafter"/>
</dbReference>
<evidence type="ECO:0000256" key="2">
    <source>
        <dbReference type="ARBA" id="ARBA00022643"/>
    </source>
</evidence>
<dbReference type="Pfam" id="PF00296">
    <property type="entry name" value="Bac_luciferase"/>
    <property type="match status" value="1"/>
</dbReference>
<evidence type="ECO:0000256" key="3">
    <source>
        <dbReference type="ARBA" id="ARBA00023002"/>
    </source>
</evidence>
<comment type="caution">
    <text evidence="6">The sequence shown here is derived from an EMBL/GenBank/DDBJ whole genome shotgun (WGS) entry which is preliminary data.</text>
</comment>
<protein>
    <submittedName>
        <fullName evidence="6">LLM class F420-dependent oxidoreductase</fullName>
    </submittedName>
</protein>
<evidence type="ECO:0000256" key="1">
    <source>
        <dbReference type="ARBA" id="ARBA00022630"/>
    </source>
</evidence>
<evidence type="ECO:0000259" key="5">
    <source>
        <dbReference type="Pfam" id="PF00296"/>
    </source>
</evidence>
<keyword evidence="4" id="KW-0503">Monooxygenase</keyword>
<evidence type="ECO:0000256" key="4">
    <source>
        <dbReference type="ARBA" id="ARBA00023033"/>
    </source>
</evidence>
<dbReference type="EMBL" id="BIFR01000001">
    <property type="protein sequence ID" value="GCE12455.1"/>
    <property type="molecule type" value="Genomic_DNA"/>
</dbReference>
<dbReference type="InterPro" id="IPR050172">
    <property type="entry name" value="SsuD_RutA_monooxygenase"/>
</dbReference>
<dbReference type="PANTHER" id="PTHR42847:SF8">
    <property type="entry name" value="CONSERVED PROTEIN"/>
    <property type="match status" value="1"/>
</dbReference>
<feature type="domain" description="Luciferase-like" evidence="5">
    <location>
        <begin position="20"/>
        <end position="247"/>
    </location>
</feature>
<dbReference type="OrthoDB" id="156481at2"/>
<keyword evidence="2" id="KW-0288">FMN</keyword>
<name>A0A402A029_9CHLR</name>
<organism evidence="6 7">
    <name type="scientific">Tengunoibacter tsumagoiensis</name>
    <dbReference type="NCBI Taxonomy" id="2014871"/>
    <lineage>
        <taxon>Bacteria</taxon>
        <taxon>Bacillati</taxon>
        <taxon>Chloroflexota</taxon>
        <taxon>Ktedonobacteria</taxon>
        <taxon>Ktedonobacterales</taxon>
        <taxon>Dictyobacteraceae</taxon>
        <taxon>Tengunoibacter</taxon>
    </lineage>
</organism>